<dbReference type="Proteomes" id="UP000218784">
    <property type="component" value="Unassembled WGS sequence"/>
</dbReference>
<dbReference type="AlphaFoldDB" id="A0A2A4HZX4"/>
<comment type="caution">
    <text evidence="1">The sequence shown here is derived from an EMBL/GenBank/DDBJ whole genome shotgun (WGS) entry which is preliminary data.</text>
</comment>
<evidence type="ECO:0000313" key="2">
    <source>
        <dbReference type="Proteomes" id="UP000218784"/>
    </source>
</evidence>
<evidence type="ECO:0000313" key="1">
    <source>
        <dbReference type="EMBL" id="PCG10086.1"/>
    </source>
</evidence>
<sequence>MNREEAADRRPSKRPSHSIRLLAVASAGGHWEELMLLRPAFEGFDVHYATTLEGFAERERLTKVHVLPDANRHRPLRTIACAWTCWNVIRSIRPHYVVTTGALPGLTCGLIGRLFGARTIWVDSIANSERLSMSGTFAGRFAALSVTQWEHLAQDDSPAFHGALL</sequence>
<protein>
    <recommendedName>
        <fullName evidence="3">Glucuronosyltransferase</fullName>
    </recommendedName>
</protein>
<gene>
    <name evidence="1" type="ORF">COA17_01060</name>
</gene>
<reference evidence="1 2" key="1">
    <citation type="submission" date="2017-09" db="EMBL/GenBank/DDBJ databases">
        <title>Sphingomonas ginsenosidimutans KACC 14949, whole genome shotgun sequence.</title>
        <authorList>
            <person name="Feng G."/>
            <person name="Zhu H."/>
        </authorList>
    </citation>
    <scope>NUCLEOTIDE SEQUENCE [LARGE SCALE GENOMIC DNA]</scope>
    <source>
        <strain evidence="1 2">KACC 14949</strain>
    </source>
</reference>
<dbReference type="GO" id="GO:0006488">
    <property type="term" value="P:dolichol-linked oligosaccharide biosynthetic process"/>
    <property type="evidence" value="ECO:0007669"/>
    <property type="project" value="InterPro"/>
</dbReference>
<dbReference type="Gene3D" id="3.40.50.2000">
    <property type="entry name" value="Glycogen Phosphorylase B"/>
    <property type="match status" value="1"/>
</dbReference>
<dbReference type="EMBL" id="NWVD01000001">
    <property type="protein sequence ID" value="PCG10086.1"/>
    <property type="molecule type" value="Genomic_DNA"/>
</dbReference>
<organism evidence="1 2">
    <name type="scientific">Sphingomonas ginsenosidimutans</name>
    <dbReference type="NCBI Taxonomy" id="862134"/>
    <lineage>
        <taxon>Bacteria</taxon>
        <taxon>Pseudomonadati</taxon>
        <taxon>Pseudomonadota</taxon>
        <taxon>Alphaproteobacteria</taxon>
        <taxon>Sphingomonadales</taxon>
        <taxon>Sphingomonadaceae</taxon>
        <taxon>Sphingomonas</taxon>
    </lineage>
</organism>
<dbReference type="SUPFAM" id="SSF53756">
    <property type="entry name" value="UDP-Glycosyltransferase/glycogen phosphorylase"/>
    <property type="match status" value="1"/>
</dbReference>
<evidence type="ECO:0008006" key="3">
    <source>
        <dbReference type="Google" id="ProtNLM"/>
    </source>
</evidence>
<name>A0A2A4HZX4_9SPHN</name>
<accession>A0A2A4HZX4</accession>
<proteinExistence type="predicted"/>
<keyword evidence="2" id="KW-1185">Reference proteome</keyword>